<evidence type="ECO:0000313" key="14">
    <source>
        <dbReference type="EMBL" id="MBW6390221.1"/>
    </source>
</evidence>
<feature type="transmembrane region" description="Helical" evidence="9">
    <location>
        <begin position="578"/>
        <end position="602"/>
    </location>
</feature>
<evidence type="ECO:0000256" key="9">
    <source>
        <dbReference type="HAMAP-Rule" id="MF_01463"/>
    </source>
</evidence>
<comment type="function">
    <text evidence="9">Part of the Sec protein translocase complex. Interacts with the SecYEG preprotein conducting channel. SecDF uses the proton motive force (PMF) to complete protein translocation after the ATP-dependent function of SecA.</text>
</comment>
<evidence type="ECO:0000256" key="1">
    <source>
        <dbReference type="ARBA" id="ARBA00004651"/>
    </source>
</evidence>
<dbReference type="NCBIfam" id="TIGR01129">
    <property type="entry name" value="secD"/>
    <property type="match status" value="1"/>
</dbReference>
<dbReference type="InterPro" id="IPR022813">
    <property type="entry name" value="SecD/SecF_arch_bac"/>
</dbReference>
<organism evidence="14 15">
    <name type="scientific">Billgrantia antri</name>
    <dbReference type="NCBI Taxonomy" id="2846777"/>
    <lineage>
        <taxon>Bacteria</taxon>
        <taxon>Pseudomonadati</taxon>
        <taxon>Pseudomonadota</taxon>
        <taxon>Gammaproteobacteria</taxon>
        <taxon>Oceanospirillales</taxon>
        <taxon>Halomonadaceae</taxon>
        <taxon>Billgrantia</taxon>
    </lineage>
</organism>
<comment type="subcellular location">
    <subcellularLocation>
        <location evidence="1 9">Cell membrane</location>
        <topology evidence="1 9">Multi-pass membrane protein</topology>
    </subcellularLocation>
</comment>
<feature type="transmembrane region" description="Helical" evidence="9">
    <location>
        <begin position="550"/>
        <end position="572"/>
    </location>
</feature>
<protein>
    <recommendedName>
        <fullName evidence="9">Protein translocase subunit SecD</fullName>
    </recommendedName>
</protein>
<keyword evidence="5 9" id="KW-0653">Protein transport</keyword>
<dbReference type="PANTHER" id="PTHR30081">
    <property type="entry name" value="PROTEIN-EXPORT MEMBRANE PROTEIN SEC"/>
    <property type="match status" value="1"/>
</dbReference>
<keyword evidence="6 9" id="KW-1133">Transmembrane helix</keyword>
<comment type="caution">
    <text evidence="9">Lacks conserved residue(s) required for the propagation of feature annotation.</text>
</comment>
<feature type="domain" description="Protein translocase subunit SecDF P1" evidence="12">
    <location>
        <begin position="230"/>
        <end position="287"/>
    </location>
</feature>
<comment type="caution">
    <text evidence="14">The sequence shown here is derived from an EMBL/GenBank/DDBJ whole genome shotgun (WGS) entry which is preliminary data.</text>
</comment>
<proteinExistence type="inferred from homology"/>
<dbReference type="SUPFAM" id="SSF82866">
    <property type="entry name" value="Multidrug efflux transporter AcrB transmembrane domain"/>
    <property type="match status" value="1"/>
</dbReference>
<evidence type="ECO:0000256" key="7">
    <source>
        <dbReference type="ARBA" id="ARBA00023010"/>
    </source>
</evidence>
<dbReference type="InterPro" id="IPR048634">
    <property type="entry name" value="SecD_SecF_C"/>
</dbReference>
<dbReference type="PANTHER" id="PTHR30081:SF1">
    <property type="entry name" value="PROTEIN TRANSLOCASE SUBUNIT SECD"/>
    <property type="match status" value="1"/>
</dbReference>
<dbReference type="Pfam" id="PF21760">
    <property type="entry name" value="SecD_1st"/>
    <property type="match status" value="1"/>
</dbReference>
<accession>A0ABS6ZJH4</accession>
<evidence type="ECO:0000256" key="3">
    <source>
        <dbReference type="ARBA" id="ARBA00022475"/>
    </source>
</evidence>
<evidence type="ECO:0000259" key="13">
    <source>
        <dbReference type="Pfam" id="PF22599"/>
    </source>
</evidence>
<dbReference type="Pfam" id="PF02355">
    <property type="entry name" value="SecD_SecF_C"/>
    <property type="match status" value="1"/>
</dbReference>
<gene>
    <name evidence="9 14" type="primary">secD</name>
    <name evidence="14" type="ORF">KPL81_03455</name>
</gene>
<sequence length="616" mass="67886">MLNRYPLWKYLLILIVLLVGLLYSLPNLYPEDPAVQISSDQGDSTLDETQLERVQQSLRDAGIEIKAIERDTTSVLIRLDDPDHQLRTRDLVAEQLGDDFVVALNLAESTPAWLQSLAASPMTLGLDLRGGVHFLLEVDMEAAVQQRLEVNASAMREQLRSERLRYRGTDIDDRTLTITFASEEDRDSARRLISREFRDFEYRSEQDGRASLLVMTLTEQAVAEIQDYAINQNLTTLRNRVNELGVAEPLVQRQGPDRIVVELPGVQDTVAAKRVVGATANLEFRLEARPDTPDAETETFTFRNDPNRTADLMRDVIITGDSVSSASRSFDENGRPQVNINLDGTGGTLMNRATRTNIGRNMAVLFIEHKTRDRTVMENGEEVTVREPYTERGLISLATIQSALGNSFRITGLDSPTEAAELALLLRSGSLAAPIYFVQERTIGPSLGAENIERGLMSVQIGLLLVVLFMLIRYRVFGVFANVALALNLTLLVAAMSLLGATLTLPGIAGIVLTLGMAVDANVLIFERIREELRSGLSVQQAIHAGYERAFSSIVDANITTLLVAVILFSIGTGPVKGFAVTLSLGILTSLFTALMVTRAMVNLTYGGKPVKKLWI</sequence>
<keyword evidence="2 9" id="KW-0813">Transport</keyword>
<dbReference type="InterPro" id="IPR027398">
    <property type="entry name" value="SecD-TM"/>
</dbReference>
<feature type="transmembrane region" description="Helical" evidence="9">
    <location>
        <begin position="507"/>
        <end position="529"/>
    </location>
</feature>
<evidence type="ECO:0000256" key="4">
    <source>
        <dbReference type="ARBA" id="ARBA00022692"/>
    </source>
</evidence>
<dbReference type="NCBIfam" id="TIGR00916">
    <property type="entry name" value="2A0604s01"/>
    <property type="match status" value="1"/>
</dbReference>
<dbReference type="Gene3D" id="3.30.70.260">
    <property type="match status" value="1"/>
</dbReference>
<keyword evidence="7 9" id="KW-0811">Translocation</keyword>
<dbReference type="RefSeq" id="WP_219790706.1">
    <property type="nucleotide sequence ID" value="NZ_JAHYCA010000001.1"/>
</dbReference>
<dbReference type="Pfam" id="PF22599">
    <property type="entry name" value="SecDF_P1_head"/>
    <property type="match status" value="1"/>
</dbReference>
<evidence type="ECO:0000259" key="12">
    <source>
        <dbReference type="Pfam" id="PF21760"/>
    </source>
</evidence>
<feature type="domain" description="Protein export membrane protein SecD/SecF C-terminal" evidence="10">
    <location>
        <begin position="438"/>
        <end position="601"/>
    </location>
</feature>
<dbReference type="Gene3D" id="3.30.1360.200">
    <property type="match status" value="1"/>
</dbReference>
<dbReference type="InterPro" id="IPR054384">
    <property type="entry name" value="SecDF_P1_head"/>
</dbReference>
<dbReference type="HAMAP" id="MF_01463_B">
    <property type="entry name" value="SecD_B"/>
    <property type="match status" value="1"/>
</dbReference>
<dbReference type="Proteomes" id="UP000769617">
    <property type="component" value="Unassembled WGS sequence"/>
</dbReference>
<evidence type="ECO:0000259" key="11">
    <source>
        <dbReference type="Pfam" id="PF13721"/>
    </source>
</evidence>
<name>A0ABS6ZJH4_9GAMM</name>
<dbReference type="InterPro" id="IPR055344">
    <property type="entry name" value="SecD_SecF_C_bact"/>
</dbReference>
<keyword evidence="8 9" id="KW-0472">Membrane</keyword>
<reference evidence="14 15" key="1">
    <citation type="submission" date="2021-07" db="EMBL/GenBank/DDBJ databases">
        <authorList>
            <person name="So Y."/>
        </authorList>
    </citation>
    <scope>NUCLEOTIDE SEQUENCE [LARGE SCALE GENOMIC DNA]</scope>
    <source>
        <strain evidence="14 15">Y3S6</strain>
    </source>
</reference>
<dbReference type="EMBL" id="JAHYCA010000001">
    <property type="protein sequence ID" value="MBW6390221.1"/>
    <property type="molecule type" value="Genomic_DNA"/>
</dbReference>
<dbReference type="Pfam" id="PF13721">
    <property type="entry name" value="SecD-TM1"/>
    <property type="match status" value="1"/>
</dbReference>
<comment type="similarity">
    <text evidence="9">Belongs to the SecD/SecF family. SecD subfamily.</text>
</comment>
<evidence type="ECO:0000256" key="5">
    <source>
        <dbReference type="ARBA" id="ARBA00022927"/>
    </source>
</evidence>
<dbReference type="Pfam" id="PF07549">
    <property type="entry name" value="Sec_GG"/>
    <property type="match status" value="1"/>
</dbReference>
<evidence type="ECO:0000256" key="2">
    <source>
        <dbReference type="ARBA" id="ARBA00022448"/>
    </source>
</evidence>
<dbReference type="InterPro" id="IPR022646">
    <property type="entry name" value="SecD/SecF_CS"/>
</dbReference>
<keyword evidence="15" id="KW-1185">Reference proteome</keyword>
<evidence type="ECO:0000256" key="8">
    <source>
        <dbReference type="ARBA" id="ARBA00023136"/>
    </source>
</evidence>
<feature type="transmembrane region" description="Helical" evidence="9">
    <location>
        <begin position="455"/>
        <end position="472"/>
    </location>
</feature>
<evidence type="ECO:0000256" key="6">
    <source>
        <dbReference type="ARBA" id="ARBA00022989"/>
    </source>
</evidence>
<dbReference type="Gene3D" id="1.20.1640.10">
    <property type="entry name" value="Multidrug efflux transporter AcrB transmembrane domain"/>
    <property type="match status" value="1"/>
</dbReference>
<evidence type="ECO:0000313" key="15">
    <source>
        <dbReference type="Proteomes" id="UP000769617"/>
    </source>
</evidence>
<feature type="transmembrane region" description="Helical" evidence="9">
    <location>
        <begin position="479"/>
        <end position="501"/>
    </location>
</feature>
<feature type="domain" description="SecDF P1 head subdomain" evidence="13">
    <location>
        <begin position="299"/>
        <end position="433"/>
    </location>
</feature>
<dbReference type="Gene3D" id="3.30.70.3400">
    <property type="match status" value="2"/>
</dbReference>
<comment type="subunit">
    <text evidence="9">Forms a complex with SecF. Part of the essential Sec protein translocation apparatus which comprises SecA, SecYEG and auxiliary proteins SecDF-YajC and YidC.</text>
</comment>
<feature type="domain" description="SecD export protein N-terminal TM" evidence="11">
    <location>
        <begin position="2"/>
        <end position="104"/>
    </location>
</feature>
<dbReference type="InterPro" id="IPR005791">
    <property type="entry name" value="SecD"/>
</dbReference>
<evidence type="ECO:0000259" key="10">
    <source>
        <dbReference type="Pfam" id="PF02355"/>
    </source>
</evidence>
<keyword evidence="4 9" id="KW-0812">Transmembrane</keyword>
<keyword evidence="3 9" id="KW-1003">Cell membrane</keyword>
<dbReference type="InterPro" id="IPR048631">
    <property type="entry name" value="SecD_1st"/>
</dbReference>